<dbReference type="Pfam" id="PF05552">
    <property type="entry name" value="MS_channel_1st_1"/>
    <property type="match status" value="2"/>
</dbReference>
<protein>
    <recommendedName>
        <fullName evidence="4">Small-conductance mechanosensitive ion channel</fullName>
    </recommendedName>
</protein>
<dbReference type="InterPro" id="IPR045275">
    <property type="entry name" value="MscS_archaea/bacteria_type"/>
</dbReference>
<dbReference type="PANTHER" id="PTHR30221:SF1">
    <property type="entry name" value="SMALL-CONDUCTANCE MECHANOSENSITIVE CHANNEL"/>
    <property type="match status" value="1"/>
</dbReference>
<evidence type="ECO:0008006" key="4">
    <source>
        <dbReference type="Google" id="ProtNLM"/>
    </source>
</evidence>
<organism evidence="2 3">
    <name type="scientific">bacterium (Candidatus Gribaldobacteria) CG10_big_fil_rev_8_21_14_0_10_37_21</name>
    <dbReference type="NCBI Taxonomy" id="2014275"/>
    <lineage>
        <taxon>Bacteria</taxon>
        <taxon>Candidatus Gribaldobacteria</taxon>
    </lineage>
</organism>
<keyword evidence="1" id="KW-0812">Transmembrane</keyword>
<proteinExistence type="predicted"/>
<comment type="caution">
    <text evidence="2">The sequence shown here is derived from an EMBL/GenBank/DDBJ whole genome shotgun (WGS) entry which is preliminary data.</text>
</comment>
<dbReference type="EMBL" id="PFAX01000027">
    <property type="protein sequence ID" value="PIR90357.1"/>
    <property type="molecule type" value="Genomic_DNA"/>
</dbReference>
<evidence type="ECO:0000256" key="1">
    <source>
        <dbReference type="SAM" id="Phobius"/>
    </source>
</evidence>
<feature type="transmembrane region" description="Helical" evidence="1">
    <location>
        <begin position="118"/>
        <end position="139"/>
    </location>
</feature>
<dbReference type="Gene3D" id="1.10.287.1260">
    <property type="match status" value="2"/>
</dbReference>
<dbReference type="InterPro" id="IPR008910">
    <property type="entry name" value="MSC_TM_helix"/>
</dbReference>
<dbReference type="Proteomes" id="UP000230132">
    <property type="component" value="Unassembled WGS sequence"/>
</dbReference>
<feature type="transmembrane region" description="Helical" evidence="1">
    <location>
        <begin position="189"/>
        <end position="212"/>
    </location>
</feature>
<name>A0A2H0UU44_9BACT</name>
<dbReference type="PANTHER" id="PTHR30221">
    <property type="entry name" value="SMALL-CONDUCTANCE MECHANOSENSITIVE CHANNEL"/>
    <property type="match status" value="1"/>
</dbReference>
<reference evidence="3" key="1">
    <citation type="submission" date="2017-09" db="EMBL/GenBank/DDBJ databases">
        <title>Depth-based differentiation of microbial function through sediment-hosted aquifers and enrichment of novel symbionts in the deep terrestrial subsurface.</title>
        <authorList>
            <person name="Probst A.J."/>
            <person name="Ladd B."/>
            <person name="Jarett J.K."/>
            <person name="Geller-Mcgrath D.E."/>
            <person name="Sieber C.M.K."/>
            <person name="Emerson J.B."/>
            <person name="Anantharaman K."/>
            <person name="Thomas B.C."/>
            <person name="Malmstrom R."/>
            <person name="Stieglmeier M."/>
            <person name="Klingl A."/>
            <person name="Woyke T."/>
            <person name="Ryan C.M."/>
            <person name="Banfield J.F."/>
        </authorList>
    </citation>
    <scope>NUCLEOTIDE SEQUENCE [LARGE SCALE GENOMIC DNA]</scope>
</reference>
<dbReference type="GO" id="GO:0008381">
    <property type="term" value="F:mechanosensitive monoatomic ion channel activity"/>
    <property type="evidence" value="ECO:0007669"/>
    <property type="project" value="InterPro"/>
</dbReference>
<dbReference type="AlphaFoldDB" id="A0A2H0UU44"/>
<accession>A0A2H0UU44</accession>
<feature type="transmembrane region" description="Helical" evidence="1">
    <location>
        <begin position="160"/>
        <end position="183"/>
    </location>
</feature>
<keyword evidence="1" id="KW-0472">Membrane</keyword>
<evidence type="ECO:0000313" key="2">
    <source>
        <dbReference type="EMBL" id="PIR90357.1"/>
    </source>
</evidence>
<evidence type="ECO:0000313" key="3">
    <source>
        <dbReference type="Proteomes" id="UP000230132"/>
    </source>
</evidence>
<gene>
    <name evidence="2" type="ORF">COU05_02365</name>
</gene>
<feature type="transmembrane region" description="Helical" evidence="1">
    <location>
        <begin position="20"/>
        <end position="47"/>
    </location>
</feature>
<sequence length="230" mass="24869">MINVIQDWSAVLADSLQGLISGVIAFIPKLLGAVIVFIVGWIIAVWIGKLVSEILKRLKLDRIFEKTKWEEAMEKAEVKMKMSGFLGAIVKWVLAIMFLGAGIKILGIEEFGSFVDGIVGWLPNLVVATAIFVVAVILADFAEKITKIAVAKMKVRYANLIGGVVRWSIWLFAGFAILAQLAVGAAAQIVQILITGVVALVVISMALAFGLGGKDVAKEILMGMRNKMKD</sequence>
<keyword evidence="1" id="KW-1133">Transmembrane helix</keyword>
<feature type="transmembrane region" description="Helical" evidence="1">
    <location>
        <begin position="85"/>
        <end position="106"/>
    </location>
</feature>